<dbReference type="Pfam" id="PF08241">
    <property type="entry name" value="Methyltransf_11"/>
    <property type="match status" value="1"/>
</dbReference>
<dbReference type="GO" id="GO:0008168">
    <property type="term" value="F:methyltransferase activity"/>
    <property type="evidence" value="ECO:0007669"/>
    <property type="project" value="UniProtKB-KW"/>
</dbReference>
<evidence type="ECO:0000256" key="1">
    <source>
        <dbReference type="ARBA" id="ARBA00008361"/>
    </source>
</evidence>
<dbReference type="RefSeq" id="WP_273936993.1">
    <property type="nucleotide sequence ID" value="NZ_CP097263.1"/>
</dbReference>
<dbReference type="InterPro" id="IPR029063">
    <property type="entry name" value="SAM-dependent_MTases_sf"/>
</dbReference>
<reference evidence="5 6" key="1">
    <citation type="submission" date="2024-09" db="EMBL/GenBank/DDBJ databases">
        <authorList>
            <person name="Sun Q."/>
            <person name="Mori K."/>
        </authorList>
    </citation>
    <scope>NUCLEOTIDE SEQUENCE [LARGE SCALE GENOMIC DNA]</scope>
    <source>
        <strain evidence="5 6">TBRC 1432</strain>
    </source>
</reference>
<evidence type="ECO:0000259" key="4">
    <source>
        <dbReference type="Pfam" id="PF08241"/>
    </source>
</evidence>
<dbReference type="GO" id="GO:0032259">
    <property type="term" value="P:methylation"/>
    <property type="evidence" value="ECO:0007669"/>
    <property type="project" value="UniProtKB-KW"/>
</dbReference>
<comment type="similarity">
    <text evidence="1">Belongs to the methyltransferase superfamily.</text>
</comment>
<sequence>MARDELISRRASSFGSRAADYAEHRPDYPVDAVRWALAPVSTATPTVLDLAAGTGKLTAVIASLGLDVVAVEPDDAMRAELAALMPAVTALSGTAEQIPLADASVDAVLVGQALHWFDHEKALPEIGRVLRPGGALAGLWNDDDLSIEWVRNLDRIHSSTDNRQNKRGIDLPVDLGPFGELAQQEFRHTQRRTAESLVATASTHSLFLTMAEPARTETLDAMLAYLKSQPQTADGEFDYPLRTEVLRTVRATP</sequence>
<dbReference type="InterPro" id="IPR051052">
    <property type="entry name" value="Diverse_substrate_MTase"/>
</dbReference>
<keyword evidence="3 5" id="KW-0808">Transferase</keyword>
<evidence type="ECO:0000313" key="5">
    <source>
        <dbReference type="EMBL" id="MFC0546741.1"/>
    </source>
</evidence>
<proteinExistence type="inferred from homology"/>
<comment type="caution">
    <text evidence="5">The sequence shown here is derived from an EMBL/GenBank/DDBJ whole genome shotgun (WGS) entry which is preliminary data.</text>
</comment>
<keyword evidence="2 5" id="KW-0489">Methyltransferase</keyword>
<dbReference type="EC" id="2.1.1.-" evidence="5"/>
<evidence type="ECO:0000256" key="2">
    <source>
        <dbReference type="ARBA" id="ARBA00022603"/>
    </source>
</evidence>
<protein>
    <submittedName>
        <fullName evidence="5">Class I SAM-dependent methyltransferase</fullName>
        <ecNumber evidence="5">2.1.1.-</ecNumber>
    </submittedName>
</protein>
<dbReference type="SUPFAM" id="SSF53335">
    <property type="entry name" value="S-adenosyl-L-methionine-dependent methyltransferases"/>
    <property type="match status" value="1"/>
</dbReference>
<dbReference type="PANTHER" id="PTHR44942">
    <property type="entry name" value="METHYLTRANSF_11 DOMAIN-CONTAINING PROTEIN"/>
    <property type="match status" value="1"/>
</dbReference>
<dbReference type="EMBL" id="JBHLUD010000013">
    <property type="protein sequence ID" value="MFC0546741.1"/>
    <property type="molecule type" value="Genomic_DNA"/>
</dbReference>
<dbReference type="PANTHER" id="PTHR44942:SF4">
    <property type="entry name" value="METHYLTRANSFERASE TYPE 11 DOMAIN-CONTAINING PROTEIN"/>
    <property type="match status" value="1"/>
</dbReference>
<dbReference type="InterPro" id="IPR013216">
    <property type="entry name" value="Methyltransf_11"/>
</dbReference>
<dbReference type="Gene3D" id="3.40.50.150">
    <property type="entry name" value="Vaccinia Virus protein VP39"/>
    <property type="match status" value="1"/>
</dbReference>
<keyword evidence="6" id="KW-1185">Reference proteome</keyword>
<organism evidence="5 6">
    <name type="scientific">Kutzneria chonburiensis</name>
    <dbReference type="NCBI Taxonomy" id="1483604"/>
    <lineage>
        <taxon>Bacteria</taxon>
        <taxon>Bacillati</taxon>
        <taxon>Actinomycetota</taxon>
        <taxon>Actinomycetes</taxon>
        <taxon>Pseudonocardiales</taxon>
        <taxon>Pseudonocardiaceae</taxon>
        <taxon>Kutzneria</taxon>
    </lineage>
</organism>
<accession>A0ABV6N2D0</accession>
<evidence type="ECO:0000256" key="3">
    <source>
        <dbReference type="ARBA" id="ARBA00022679"/>
    </source>
</evidence>
<dbReference type="Proteomes" id="UP001589810">
    <property type="component" value="Unassembled WGS sequence"/>
</dbReference>
<name>A0ABV6N2D0_9PSEU</name>
<dbReference type="CDD" id="cd02440">
    <property type="entry name" value="AdoMet_MTases"/>
    <property type="match status" value="1"/>
</dbReference>
<feature type="domain" description="Methyltransferase type 11" evidence="4">
    <location>
        <begin position="48"/>
        <end position="137"/>
    </location>
</feature>
<gene>
    <name evidence="5" type="ORF">ACFFH7_34895</name>
</gene>
<evidence type="ECO:0000313" key="6">
    <source>
        <dbReference type="Proteomes" id="UP001589810"/>
    </source>
</evidence>